<proteinExistence type="predicted"/>
<organism evidence="1 2">
    <name type="scientific">Colletotrichum truncatum</name>
    <name type="common">Anthracnose fungus</name>
    <name type="synonym">Colletotrichum capsici</name>
    <dbReference type="NCBI Taxonomy" id="5467"/>
    <lineage>
        <taxon>Eukaryota</taxon>
        <taxon>Fungi</taxon>
        <taxon>Dikarya</taxon>
        <taxon>Ascomycota</taxon>
        <taxon>Pezizomycotina</taxon>
        <taxon>Sordariomycetes</taxon>
        <taxon>Hypocreomycetidae</taxon>
        <taxon>Glomerellales</taxon>
        <taxon>Glomerellaceae</taxon>
        <taxon>Colletotrichum</taxon>
        <taxon>Colletotrichum truncatum species complex</taxon>
    </lineage>
</organism>
<dbReference type="EMBL" id="VUJX02000004">
    <property type="protein sequence ID" value="KAL0938099.1"/>
    <property type="molecule type" value="Genomic_DNA"/>
</dbReference>
<reference evidence="1 2" key="1">
    <citation type="journal article" date="2020" name="Phytopathology">
        <title>Genome Sequence Resources of Colletotrichum truncatum, C. plurivorum, C. musicola, and C. sojae: Four Species Pathogenic to Soybean (Glycine max).</title>
        <authorList>
            <person name="Rogerio F."/>
            <person name="Boufleur T.R."/>
            <person name="Ciampi-Guillardi M."/>
            <person name="Sukno S.A."/>
            <person name="Thon M.R."/>
            <person name="Massola Junior N.S."/>
            <person name="Baroncelli R."/>
        </authorList>
    </citation>
    <scope>NUCLEOTIDE SEQUENCE [LARGE SCALE GENOMIC DNA]</scope>
    <source>
        <strain evidence="1 2">CMES1059</strain>
    </source>
</reference>
<keyword evidence="2" id="KW-1185">Reference proteome</keyword>
<comment type="caution">
    <text evidence="1">The sequence shown here is derived from an EMBL/GenBank/DDBJ whole genome shotgun (WGS) entry which is preliminary data.</text>
</comment>
<evidence type="ECO:0000313" key="1">
    <source>
        <dbReference type="EMBL" id="KAL0938099.1"/>
    </source>
</evidence>
<name>A0ACC3Z211_COLTU</name>
<sequence length="156" mass="16661">MKFLALISSVIALIIQVTALELQAPPNVEPLFNITIFANPIPHGPVAIQGGEQVVLTVAFGAITGALEATIKGGVVYPSFYENGTIWHVEGKIWGTTKDGIDFFADEVGIGGPVRRLNRLTFNIGGGHAYLTTAYIITVPTQLNNTVILSQAFLIN</sequence>
<protein>
    <submittedName>
        <fullName evidence="1">Uncharacterized protein</fullName>
    </submittedName>
</protein>
<gene>
    <name evidence="1" type="ORF">CTRU02_207830</name>
</gene>
<accession>A0ACC3Z211</accession>
<evidence type="ECO:0000313" key="2">
    <source>
        <dbReference type="Proteomes" id="UP000805649"/>
    </source>
</evidence>
<dbReference type="Proteomes" id="UP000805649">
    <property type="component" value="Unassembled WGS sequence"/>
</dbReference>